<dbReference type="PANTHER" id="PTHR11014">
    <property type="entry name" value="PEPTIDASE M20 FAMILY MEMBER"/>
    <property type="match status" value="1"/>
</dbReference>
<dbReference type="PANTHER" id="PTHR11014:SF63">
    <property type="entry name" value="METALLOPEPTIDASE, PUTATIVE (AFU_ORTHOLOGUE AFUA_6G09600)-RELATED"/>
    <property type="match status" value="1"/>
</dbReference>
<dbReference type="InterPro" id="IPR002933">
    <property type="entry name" value="Peptidase_M20"/>
</dbReference>
<dbReference type="Pfam" id="PF01546">
    <property type="entry name" value="Peptidase_M20"/>
    <property type="match status" value="1"/>
</dbReference>
<dbReference type="InterPro" id="IPR036264">
    <property type="entry name" value="Bact_exopeptidase_dim_dom"/>
</dbReference>
<reference evidence="2" key="1">
    <citation type="submission" date="2019-08" db="EMBL/GenBank/DDBJ databases">
        <authorList>
            <person name="Kucharzyk K."/>
            <person name="Murdoch R.W."/>
            <person name="Higgins S."/>
            <person name="Loffler F."/>
        </authorList>
    </citation>
    <scope>NUCLEOTIDE SEQUENCE</scope>
</reference>
<dbReference type="InterPro" id="IPR011650">
    <property type="entry name" value="Peptidase_M20_dimer"/>
</dbReference>
<evidence type="ECO:0000313" key="2">
    <source>
        <dbReference type="EMBL" id="MPM48767.1"/>
    </source>
</evidence>
<feature type="domain" description="Peptidase M20 dimerisation" evidence="1">
    <location>
        <begin position="175"/>
        <end position="264"/>
    </location>
</feature>
<comment type="caution">
    <text evidence="2">The sequence shown here is derived from an EMBL/GenBank/DDBJ whole genome shotgun (WGS) entry which is preliminary data.</text>
</comment>
<dbReference type="EMBL" id="VSSQ01012243">
    <property type="protein sequence ID" value="MPM48767.1"/>
    <property type="molecule type" value="Genomic_DNA"/>
</dbReference>
<dbReference type="PIRSF" id="PIRSF005962">
    <property type="entry name" value="Pept_M20D_amidohydro"/>
    <property type="match status" value="1"/>
</dbReference>
<dbReference type="InterPro" id="IPR017439">
    <property type="entry name" value="Amidohydrolase"/>
</dbReference>
<dbReference type="Gene3D" id="3.30.70.360">
    <property type="match status" value="1"/>
</dbReference>
<proteinExistence type="predicted"/>
<accession>A0A645A6S6</accession>
<keyword evidence="2" id="KW-0378">Hydrolase</keyword>
<dbReference type="Pfam" id="PF07687">
    <property type="entry name" value="M20_dimer"/>
    <property type="match status" value="1"/>
</dbReference>
<dbReference type="Gene3D" id="3.40.630.10">
    <property type="entry name" value="Zn peptidases"/>
    <property type="match status" value="1"/>
</dbReference>
<dbReference type="NCBIfam" id="TIGR01891">
    <property type="entry name" value="amidohydrolases"/>
    <property type="match status" value="1"/>
</dbReference>
<sequence length="368" mass="40787">MDSVITYRRTLHRIPELDNELPKTLAFVQSRLEKLRCRLSSPIKGSICAFFDVGRAETVAFRADMDALPETEETGLFFSSEHPGRMHACGHDGHTAMALALAEYVDSHLDNLPRNVLFIFQPAEETTGGARQICETGLLERLEVRRIFGLHLWPGLPEGTVWARPGPQMARASEITVNITGKSVHISRADQGRDALLAAVELVRQVTETERNALPPEDPRVLRFGALQSGDARNVVSGHSELLGCLRTFSDASFALLRRELADTCRRVERSTGCDVTLHLNEGYPPVWNHEGLFETVRAGLGEDEVALLSRPVLAAEDFSFYQQQVPGGFFFLGAGDVPQLHASTFSFDDERILPKGVEFLKKLLVLA</sequence>
<dbReference type="GO" id="GO:0050118">
    <property type="term" value="F:N-acetyldiaminopimelate deacetylase activity"/>
    <property type="evidence" value="ECO:0007669"/>
    <property type="project" value="UniProtKB-EC"/>
</dbReference>
<dbReference type="AlphaFoldDB" id="A0A645A6S6"/>
<protein>
    <submittedName>
        <fullName evidence="2">N-acetyldiaminopimelate deacetylase</fullName>
        <ecNumber evidence="2">3.5.1.47</ecNumber>
    </submittedName>
</protein>
<dbReference type="EC" id="3.5.1.47" evidence="2"/>
<organism evidence="2">
    <name type="scientific">bioreactor metagenome</name>
    <dbReference type="NCBI Taxonomy" id="1076179"/>
    <lineage>
        <taxon>unclassified sequences</taxon>
        <taxon>metagenomes</taxon>
        <taxon>ecological metagenomes</taxon>
    </lineage>
</organism>
<evidence type="ECO:0000259" key="1">
    <source>
        <dbReference type="Pfam" id="PF07687"/>
    </source>
</evidence>
<gene>
    <name evidence="2" type="primary">ykuR_4</name>
    <name evidence="2" type="ORF">SDC9_95494</name>
</gene>
<dbReference type="SUPFAM" id="SSF55031">
    <property type="entry name" value="Bacterial exopeptidase dimerisation domain"/>
    <property type="match status" value="1"/>
</dbReference>
<name>A0A645A6S6_9ZZZZ</name>
<dbReference type="SUPFAM" id="SSF53187">
    <property type="entry name" value="Zn-dependent exopeptidases"/>
    <property type="match status" value="1"/>
</dbReference>